<keyword evidence="3" id="KW-1185">Reference proteome</keyword>
<organism evidence="2 3">
    <name type="scientific">Heyndrickxia camelliae</name>
    <dbReference type="NCBI Taxonomy" id="1707093"/>
    <lineage>
        <taxon>Bacteria</taxon>
        <taxon>Bacillati</taxon>
        <taxon>Bacillota</taxon>
        <taxon>Bacilli</taxon>
        <taxon>Bacillales</taxon>
        <taxon>Bacillaceae</taxon>
        <taxon>Heyndrickxia</taxon>
    </lineage>
</organism>
<evidence type="ECO:0000256" key="1">
    <source>
        <dbReference type="SAM" id="Phobius"/>
    </source>
</evidence>
<reference evidence="2 3" key="1">
    <citation type="submission" date="2017-11" db="EMBL/GenBank/DDBJ databases">
        <title>Bacillus camelliae sp. nov., isolated from pu'er tea.</title>
        <authorList>
            <person name="Niu L."/>
        </authorList>
    </citation>
    <scope>NUCLEOTIDE SEQUENCE [LARGE SCALE GENOMIC DNA]</scope>
    <source>
        <strain evidence="2 3">7578-1</strain>
    </source>
</reference>
<name>A0A2N3LE87_9BACI</name>
<proteinExistence type="predicted"/>
<feature type="transmembrane region" description="Helical" evidence="1">
    <location>
        <begin position="35"/>
        <end position="52"/>
    </location>
</feature>
<sequence>MVKELPPYVFLYLSQDYEGEIWKLNFTHSYADKQALLLFFIGLFFFCPLRHTHDYIAWTSYKQLEF</sequence>
<dbReference type="EMBL" id="PIQO01000025">
    <property type="protein sequence ID" value="PKR82928.1"/>
    <property type="molecule type" value="Genomic_DNA"/>
</dbReference>
<gene>
    <name evidence="2" type="ORF">CWO92_21705</name>
</gene>
<accession>A0A2N3LE87</accession>
<keyword evidence="1" id="KW-0812">Transmembrane</keyword>
<protein>
    <submittedName>
        <fullName evidence="2">Uncharacterized protein</fullName>
    </submittedName>
</protein>
<evidence type="ECO:0000313" key="3">
    <source>
        <dbReference type="Proteomes" id="UP000233440"/>
    </source>
</evidence>
<keyword evidence="1" id="KW-1133">Transmembrane helix</keyword>
<comment type="caution">
    <text evidence="2">The sequence shown here is derived from an EMBL/GenBank/DDBJ whole genome shotgun (WGS) entry which is preliminary data.</text>
</comment>
<evidence type="ECO:0000313" key="2">
    <source>
        <dbReference type="EMBL" id="PKR82928.1"/>
    </source>
</evidence>
<dbReference type="Proteomes" id="UP000233440">
    <property type="component" value="Unassembled WGS sequence"/>
</dbReference>
<keyword evidence="1" id="KW-0472">Membrane</keyword>
<dbReference type="AlphaFoldDB" id="A0A2N3LE87"/>